<comment type="subcellular location">
    <subcellularLocation>
        <location evidence="5">Cytoplasm</location>
    </subcellularLocation>
</comment>
<dbReference type="GO" id="GO:0005737">
    <property type="term" value="C:cytoplasm"/>
    <property type="evidence" value="ECO:0007669"/>
    <property type="project" value="UniProtKB-SubCell"/>
</dbReference>
<name>A0A086E4B0_9GAMM</name>
<evidence type="ECO:0000256" key="1">
    <source>
        <dbReference type="ARBA" id="ARBA00022490"/>
    </source>
</evidence>
<dbReference type="AlphaFoldDB" id="A0A086E4B0"/>
<dbReference type="Proteomes" id="UP000029435">
    <property type="component" value="Unassembled WGS sequence"/>
</dbReference>
<dbReference type="Pfam" id="PF07417">
    <property type="entry name" value="Crl"/>
    <property type="match status" value="1"/>
</dbReference>
<evidence type="ECO:0000313" key="7">
    <source>
        <dbReference type="Proteomes" id="UP000029435"/>
    </source>
</evidence>
<organism evidence="6 7">
    <name type="scientific">Pectobacterium brasiliense</name>
    <dbReference type="NCBI Taxonomy" id="180957"/>
    <lineage>
        <taxon>Bacteria</taxon>
        <taxon>Pseudomonadati</taxon>
        <taxon>Pseudomonadota</taxon>
        <taxon>Gammaproteobacteria</taxon>
        <taxon>Enterobacterales</taxon>
        <taxon>Pectobacteriaceae</taxon>
        <taxon>Pectobacterium</taxon>
    </lineage>
</organism>
<dbReference type="RefSeq" id="WP_014916395.1">
    <property type="nucleotide sequence ID" value="NZ_BSWF01000012.1"/>
</dbReference>
<keyword evidence="4 5" id="KW-0804">Transcription</keyword>
<dbReference type="EMBL" id="JQOD01000011">
    <property type="protein sequence ID" value="KGA31447.1"/>
    <property type="molecule type" value="Genomic_DNA"/>
</dbReference>
<comment type="similarity">
    <text evidence="5">Belongs to the Crl family.</text>
</comment>
<dbReference type="NCBIfam" id="NF008217">
    <property type="entry name" value="PRK10984.1"/>
    <property type="match status" value="1"/>
</dbReference>
<dbReference type="HAMAP" id="MF_01178">
    <property type="entry name" value="Crl"/>
    <property type="match status" value="1"/>
</dbReference>
<keyword evidence="2 5" id="KW-0805">Transcription regulation</keyword>
<keyword evidence="3 5" id="KW-0010">Activator</keyword>
<keyword evidence="1 5" id="KW-0963">Cytoplasm</keyword>
<protein>
    <recommendedName>
        <fullName evidence="5">Sigma factor-binding protein Crl</fullName>
    </recommendedName>
</protein>
<comment type="caution">
    <text evidence="5">Lacks conserved residue(s) required for the propagation of feature annotation.</text>
</comment>
<proteinExistence type="inferred from homology"/>
<evidence type="ECO:0000313" key="6">
    <source>
        <dbReference type="EMBL" id="KGA31447.1"/>
    </source>
</evidence>
<dbReference type="GO" id="GO:0045893">
    <property type="term" value="P:positive regulation of DNA-templated transcription"/>
    <property type="evidence" value="ECO:0007669"/>
    <property type="project" value="UniProtKB-UniRule"/>
</dbReference>
<accession>A0A086E4B0</accession>
<evidence type="ECO:0000256" key="4">
    <source>
        <dbReference type="ARBA" id="ARBA00023163"/>
    </source>
</evidence>
<dbReference type="KEGG" id="pbra:B5S52_05320"/>
<dbReference type="InterPro" id="IPR038208">
    <property type="entry name" value="Tscrpt_reg_Crl_sf"/>
</dbReference>
<evidence type="ECO:0000256" key="3">
    <source>
        <dbReference type="ARBA" id="ARBA00023159"/>
    </source>
</evidence>
<comment type="caution">
    <text evidence="6">The sequence shown here is derived from an EMBL/GenBank/DDBJ whole genome shotgun (WGS) entry which is preliminary data.</text>
</comment>
<evidence type="ECO:0000256" key="2">
    <source>
        <dbReference type="ARBA" id="ARBA00023015"/>
    </source>
</evidence>
<dbReference type="InterPro" id="IPR009986">
    <property type="entry name" value="Tscrpt_reg_Crl"/>
</dbReference>
<comment type="function">
    <text evidence="5">Binds to the sigma-S subunit of RNA polymerase, activating expression of sigma-S-regulated genes. Stimulates RNA polymerase holoenzyme formation and may bind to several other sigma factors, such as sigma-70 and sigma-32.</text>
</comment>
<evidence type="ECO:0000256" key="5">
    <source>
        <dbReference type="HAMAP-Rule" id="MF_01178"/>
    </source>
</evidence>
<dbReference type="OrthoDB" id="6428303at2"/>
<dbReference type="Gene3D" id="3.30.310.230">
    <property type="entry name" value="Sigma factor-binding protein Crl monomer"/>
    <property type="match status" value="1"/>
</dbReference>
<dbReference type="PATRIC" id="fig|180957.22.peg.1753"/>
<reference evidence="6 7" key="1">
    <citation type="submission" date="2014-08" db="EMBL/GenBank/DDBJ databases">
        <title>Genome sequences of NCPPB Pectobacterium isolates.</title>
        <authorList>
            <person name="Glover R.H."/>
            <person name="Sapp M."/>
            <person name="Elphinstone J."/>
        </authorList>
    </citation>
    <scope>NUCLEOTIDE SEQUENCE [LARGE SCALE GENOMIC DNA]</scope>
    <source>
        <strain evidence="6 7">LMG 21372</strain>
    </source>
</reference>
<sequence>MMLPSGHPKSRLMKNFTSLGPYIREAQCEDTAFFFDCLAVCVNIKPAPENREFWGWWLNLEDTGKGFTYDYHYGLFDKQGNWREEKIKDKAVMEQVENARKAFHVRLEKQLHSLEPVCTLVARP</sequence>
<gene>
    <name evidence="5" type="primary">crl</name>
    <name evidence="6" type="ORF">KU74_20985</name>
</gene>
<dbReference type="STRING" id="180957.B5S52_05320"/>